<dbReference type="SUPFAM" id="SSF88946">
    <property type="entry name" value="Sigma2 domain of RNA polymerase sigma factors"/>
    <property type="match status" value="1"/>
</dbReference>
<gene>
    <name evidence="2" type="ORF">S01H1_68344</name>
</gene>
<sequence length="248" mass="28766">TTGRKTKENIARTKELLLEMSWVRAIYEELIEDFCRRTEEYNSLCVEEARLAHSLKGAFGTRMSRIRIQKQGIESLIGLEQDHLFGVVNGVEHHRKRYTELRNVIIQPYLRLVFSEASKLSGPSRTIFEDVFQSGVFGLIRAISTFFRERNTYFSGYARWWVRQAILLSLKEEVSFFKIPSAVWHVYNKLERGESIDEDSERIRQYVGVIKLVPIDQPIQHDGGTARLLDTLVDSSQEDQHEEGELGI</sequence>
<name>X0X408_9ZZZZ</name>
<dbReference type="AlphaFoldDB" id="X0X408"/>
<dbReference type="InterPro" id="IPR050239">
    <property type="entry name" value="Sigma-70_RNA_pol_init_factors"/>
</dbReference>
<evidence type="ECO:0000259" key="1">
    <source>
        <dbReference type="PROSITE" id="PS00715"/>
    </source>
</evidence>
<organism evidence="2">
    <name type="scientific">marine sediment metagenome</name>
    <dbReference type="NCBI Taxonomy" id="412755"/>
    <lineage>
        <taxon>unclassified sequences</taxon>
        <taxon>metagenomes</taxon>
        <taxon>ecological metagenomes</taxon>
    </lineage>
</organism>
<accession>X0X408</accession>
<dbReference type="InterPro" id="IPR000943">
    <property type="entry name" value="RNA_pol_sigma70"/>
</dbReference>
<protein>
    <recommendedName>
        <fullName evidence="1">RNA polymerase sigma-70 domain-containing protein</fullName>
    </recommendedName>
</protein>
<dbReference type="PROSITE" id="PS00715">
    <property type="entry name" value="SIGMA70_1"/>
    <property type="match status" value="1"/>
</dbReference>
<dbReference type="Gene3D" id="1.10.601.10">
    <property type="entry name" value="RNA Polymerase Primary Sigma Factor"/>
    <property type="match status" value="1"/>
</dbReference>
<dbReference type="Pfam" id="PF04542">
    <property type="entry name" value="Sigma70_r2"/>
    <property type="match status" value="1"/>
</dbReference>
<proteinExistence type="predicted"/>
<feature type="non-terminal residue" evidence="2">
    <location>
        <position position="248"/>
    </location>
</feature>
<reference evidence="2" key="1">
    <citation type="journal article" date="2014" name="Front. Microbiol.">
        <title>High frequency of phylogenetically diverse reductive dehalogenase-homologous genes in deep subseafloor sedimentary metagenomes.</title>
        <authorList>
            <person name="Kawai M."/>
            <person name="Futagami T."/>
            <person name="Toyoda A."/>
            <person name="Takaki Y."/>
            <person name="Nishi S."/>
            <person name="Hori S."/>
            <person name="Arai W."/>
            <person name="Tsubouchi T."/>
            <person name="Morono Y."/>
            <person name="Uchiyama I."/>
            <person name="Ito T."/>
            <person name="Fujiyama A."/>
            <person name="Inagaki F."/>
            <person name="Takami H."/>
        </authorList>
    </citation>
    <scope>NUCLEOTIDE SEQUENCE</scope>
    <source>
        <strain evidence="2">Expedition CK06-06</strain>
    </source>
</reference>
<dbReference type="GO" id="GO:0006352">
    <property type="term" value="P:DNA-templated transcription initiation"/>
    <property type="evidence" value="ECO:0007669"/>
    <property type="project" value="InterPro"/>
</dbReference>
<feature type="domain" description="RNA polymerase sigma-70" evidence="1">
    <location>
        <begin position="130"/>
        <end position="143"/>
    </location>
</feature>
<dbReference type="EMBL" id="BARS01045319">
    <property type="protein sequence ID" value="GAG31378.1"/>
    <property type="molecule type" value="Genomic_DNA"/>
</dbReference>
<feature type="non-terminal residue" evidence="2">
    <location>
        <position position="1"/>
    </location>
</feature>
<dbReference type="InterPro" id="IPR007627">
    <property type="entry name" value="RNA_pol_sigma70_r2"/>
</dbReference>
<dbReference type="InterPro" id="IPR013325">
    <property type="entry name" value="RNA_pol_sigma_r2"/>
</dbReference>
<evidence type="ECO:0000313" key="2">
    <source>
        <dbReference type="EMBL" id="GAG31378.1"/>
    </source>
</evidence>
<dbReference type="PANTHER" id="PTHR30603">
    <property type="entry name" value="RNA POLYMERASE SIGMA FACTOR RPO"/>
    <property type="match status" value="1"/>
</dbReference>
<comment type="caution">
    <text evidence="2">The sequence shown here is derived from an EMBL/GenBank/DDBJ whole genome shotgun (WGS) entry which is preliminary data.</text>
</comment>
<dbReference type="PANTHER" id="PTHR30603:SF47">
    <property type="entry name" value="RNA POLYMERASE SIGMA FACTOR SIGD, CHLOROPLASTIC"/>
    <property type="match status" value="1"/>
</dbReference>
<dbReference type="GO" id="GO:0003700">
    <property type="term" value="F:DNA-binding transcription factor activity"/>
    <property type="evidence" value="ECO:0007669"/>
    <property type="project" value="InterPro"/>
</dbReference>